<reference evidence="10 11" key="1">
    <citation type="journal article" date="2009" name="Stand. Genomic Sci.">
        <title>Complete genome sequence of Pirellula staleyi type strain (ATCC 27377).</title>
        <authorList>
            <person name="Clum A."/>
            <person name="Tindall B.J."/>
            <person name="Sikorski J."/>
            <person name="Ivanova N."/>
            <person name="Mavrommatis K."/>
            <person name="Lucas S."/>
            <person name="Glavina del Rio T."/>
            <person name="Nolan M."/>
            <person name="Chen F."/>
            <person name="Tice H."/>
            <person name="Pitluck S."/>
            <person name="Cheng J.F."/>
            <person name="Chertkov O."/>
            <person name="Brettin T."/>
            <person name="Han C."/>
            <person name="Detter J.C."/>
            <person name="Kuske C."/>
            <person name="Bruce D."/>
            <person name="Goodwin L."/>
            <person name="Ovchinikova G."/>
            <person name="Pati A."/>
            <person name="Mikhailova N."/>
            <person name="Chen A."/>
            <person name="Palaniappan K."/>
            <person name="Land M."/>
            <person name="Hauser L."/>
            <person name="Chang Y.J."/>
            <person name="Jeffries C.D."/>
            <person name="Chain P."/>
            <person name="Rohde M."/>
            <person name="Goker M."/>
            <person name="Bristow J."/>
            <person name="Eisen J.A."/>
            <person name="Markowitz V."/>
            <person name="Hugenholtz P."/>
            <person name="Kyrpides N.C."/>
            <person name="Klenk H.P."/>
            <person name="Lapidus A."/>
        </authorList>
    </citation>
    <scope>NUCLEOTIDE SEQUENCE [LARGE SCALE GENOMIC DNA]</scope>
    <source>
        <strain evidence="11">ATCC 27377 / DSM 6068 / ICPB 4128</strain>
    </source>
</reference>
<dbReference type="HOGENOM" id="CLU_012833_1_0_0"/>
<sequence>MPTTLRIHPAVVEAREKLAKGREKLRKQHNSGTPGVQVCAHFTDLLEGMVVELFNAVIADAPEDQREKIKQHFCVVAHSGFGRREMAPYSDVDVMLLHSIRSEEAALPIIRQFSQHLYDLGLDVGFSARTVSQAISMAMQDTTVLTSLSESRCIAGNAELFERFDNQFRWYVKRRWKKLLPGIENARREERTEFGETVFLLEPNVKRSRGGLRDIQLVRWLGFCRFGESEPKLLEQAGHLLKDDLKKLRAARDFLLWLRNDLHFSQGKAADLLDKTEQLRLAELQNRPPQEGLLPVEQFMREYFQHTSNVREIVNSFAELCRPQFPLWWLLEPLLTHQFEGDFRVGPRTIKCTKQGLAKMRRDLGEVLRLVDLANLYNKRIDHGTWRTIREAVSQMPPADPSEPLREDISKLFLSLLSQPARLGELLRRLHELRVLEQIIPAVSHTRSLLQFNAYHRYTVDEHTLRAVEYLTKLKDDRGVPGEVYRGIKQKRVLHLAMLLHDLGKGYVEDHSEVGRRLAEQTGHRLGLSKDETEATMLLVHKHLRMSHLAQQHDISDDEVVVQFAVEVGSPELLQMLYVLTLADLAAVGPGVLNDWKKELLTDLYHHTLRLLSSESPATAMTARRRARMDELLAATANFSDRAWLKKQIEVLPSSSLYAGNAAEVVSQLERLRKLSPSDAVAWSKYQAERNVVEYAVGTYDQITPGIFHKLTGALSSQRQQILSAEINTLADGLVLDRFYVQDRDYSGAPPENRRQEVCRALEQALTTASQGEPTFRRTWQDRSQATDSRAQHLPTRVSFDNNTAERFTIVAVFAYDRMGLLYTITRALFELELSVSIAKIGTHLDQVVDVFYVTTLGGAKIVDEKRLEEIRAKLLAAIESMPAA</sequence>
<protein>
    <recommendedName>
        <fullName evidence="7">Bifunctional uridylyltransferase/uridylyl-removing enzyme</fullName>
        <shortName evidence="7">UTase/UR</shortName>
    </recommendedName>
    <alternativeName>
        <fullName evidence="7">Bifunctional [protein-PII] modification enzyme</fullName>
    </alternativeName>
    <alternativeName>
        <fullName evidence="7">Bifunctional nitrogen sensor protein</fullName>
    </alternativeName>
    <domain>
        <recommendedName>
            <fullName evidence="7">[Protein-PII] uridylyltransferase</fullName>
            <shortName evidence="7">PII uridylyltransferase</shortName>
            <shortName evidence="7">UTase</shortName>
            <ecNumber evidence="7">2.7.7.59</ecNumber>
        </recommendedName>
    </domain>
    <domain>
        <recommendedName>
            <fullName evidence="7">[Protein-PII]-UMP uridylyl-removing enzyme</fullName>
            <shortName evidence="7">UR</shortName>
            <ecNumber evidence="7">3.1.4.-</ecNumber>
        </recommendedName>
    </domain>
</protein>
<dbReference type="Gene3D" id="1.10.3090.10">
    <property type="entry name" value="cca-adding enzyme, domain 2"/>
    <property type="match status" value="1"/>
</dbReference>
<dbReference type="PROSITE" id="PS51671">
    <property type="entry name" value="ACT"/>
    <property type="match status" value="2"/>
</dbReference>
<dbReference type="STRING" id="530564.Psta_4135"/>
<evidence type="ECO:0000256" key="4">
    <source>
        <dbReference type="ARBA" id="ARBA00022801"/>
    </source>
</evidence>
<dbReference type="InterPro" id="IPR010043">
    <property type="entry name" value="UTase/UR"/>
</dbReference>
<comment type="catalytic activity">
    <reaction evidence="7">
        <text>[protein-PII]-uridylyl-L-tyrosine + H2O = [protein-PII]-L-tyrosine + UMP + H(+)</text>
        <dbReference type="Rhea" id="RHEA:48600"/>
        <dbReference type="Rhea" id="RHEA-COMP:12147"/>
        <dbReference type="Rhea" id="RHEA-COMP:12148"/>
        <dbReference type="ChEBI" id="CHEBI:15377"/>
        <dbReference type="ChEBI" id="CHEBI:15378"/>
        <dbReference type="ChEBI" id="CHEBI:46858"/>
        <dbReference type="ChEBI" id="CHEBI:57865"/>
        <dbReference type="ChEBI" id="CHEBI:90602"/>
    </reaction>
</comment>
<dbReference type="PANTHER" id="PTHR47320">
    <property type="entry name" value="BIFUNCTIONAL URIDYLYLTRANSFERASE/URIDYLYL-REMOVING ENZYME"/>
    <property type="match status" value="1"/>
</dbReference>
<dbReference type="CDD" id="cd05401">
    <property type="entry name" value="NT_GlnE_GlnD_like"/>
    <property type="match status" value="1"/>
</dbReference>
<keyword evidence="1 7" id="KW-0808">Transferase</keyword>
<dbReference type="InterPro" id="IPR006674">
    <property type="entry name" value="HD_domain"/>
</dbReference>
<evidence type="ECO:0000313" key="10">
    <source>
        <dbReference type="EMBL" id="ADB18785.1"/>
    </source>
</evidence>
<dbReference type="EMBL" id="CP001848">
    <property type="protein sequence ID" value="ADB18785.1"/>
    <property type="molecule type" value="Genomic_DNA"/>
</dbReference>
<comment type="cofactor">
    <cofactor evidence="7">
        <name>Mg(2+)</name>
        <dbReference type="ChEBI" id="CHEBI:18420"/>
    </cofactor>
</comment>
<dbReference type="PIRSF" id="PIRSF006288">
    <property type="entry name" value="PII_uridyltransf"/>
    <property type="match status" value="1"/>
</dbReference>
<proteinExistence type="inferred from homology"/>
<gene>
    <name evidence="7" type="primary">glnD</name>
    <name evidence="10" type="ordered locus">Psta_4135</name>
</gene>
<dbReference type="CDD" id="cd04899">
    <property type="entry name" value="ACT_ACR-UUR-like_2"/>
    <property type="match status" value="1"/>
</dbReference>
<dbReference type="GO" id="GO:0006808">
    <property type="term" value="P:regulation of nitrogen utilization"/>
    <property type="evidence" value="ECO:0007669"/>
    <property type="project" value="UniProtKB-UniRule"/>
</dbReference>
<feature type="domain" description="ACT" evidence="8">
    <location>
        <begin position="696"/>
        <end position="777"/>
    </location>
</feature>
<dbReference type="NCBIfam" id="TIGR01693">
    <property type="entry name" value="UTase_glnD"/>
    <property type="match status" value="1"/>
</dbReference>
<dbReference type="SUPFAM" id="SSF81301">
    <property type="entry name" value="Nucleotidyltransferase"/>
    <property type="match status" value="1"/>
</dbReference>
<dbReference type="OrthoDB" id="9758038at2"/>
<dbReference type="InterPro" id="IPR003607">
    <property type="entry name" value="HD/PDEase_dom"/>
</dbReference>
<dbReference type="Pfam" id="PF01966">
    <property type="entry name" value="HD"/>
    <property type="match status" value="1"/>
</dbReference>
<dbReference type="AlphaFoldDB" id="D2R352"/>
<keyword evidence="6 7" id="KW-0511">Multifunctional enzyme</keyword>
<feature type="region of interest" description="Uridylyltransferase" evidence="7">
    <location>
        <begin position="1"/>
        <end position="338"/>
    </location>
</feature>
<feature type="domain" description="ACT" evidence="8">
    <location>
        <begin position="810"/>
        <end position="885"/>
    </location>
</feature>
<dbReference type="InterPro" id="IPR043519">
    <property type="entry name" value="NT_sf"/>
</dbReference>
<evidence type="ECO:0000256" key="7">
    <source>
        <dbReference type="HAMAP-Rule" id="MF_00277"/>
    </source>
</evidence>
<keyword evidence="3" id="KW-0677">Repeat</keyword>
<evidence type="ECO:0000256" key="6">
    <source>
        <dbReference type="ARBA" id="ARBA00023268"/>
    </source>
</evidence>
<dbReference type="InterPro" id="IPR013546">
    <property type="entry name" value="PII_UdlTrfase/GS_AdlTrfase"/>
</dbReference>
<dbReference type="Pfam" id="PF08335">
    <property type="entry name" value="GlnD_UR_UTase"/>
    <property type="match status" value="1"/>
</dbReference>
<dbReference type="Gene3D" id="3.30.460.10">
    <property type="entry name" value="Beta Polymerase, domain 2"/>
    <property type="match status" value="1"/>
</dbReference>
<dbReference type="CDD" id="cd04900">
    <property type="entry name" value="ACT_UUR-like_1"/>
    <property type="match status" value="1"/>
</dbReference>
<name>D2R352_PIRSD</name>
<keyword evidence="2 7" id="KW-0548">Nucleotidyltransferase</keyword>
<comment type="caution">
    <text evidence="7">Lacks conserved residue(s) required for the propagation of feature annotation.</text>
</comment>
<evidence type="ECO:0000313" key="11">
    <source>
        <dbReference type="Proteomes" id="UP000001887"/>
    </source>
</evidence>
<comment type="similarity">
    <text evidence="7">Belongs to the GlnD family.</text>
</comment>
<dbReference type="InterPro" id="IPR002912">
    <property type="entry name" value="ACT_dom"/>
</dbReference>
<comment type="function">
    <text evidence="7">Modifies, by uridylylation and deuridylylation, the PII regulatory proteins (GlnB and homologs), in response to the nitrogen status of the cell that GlnD senses through the glutamine level. Under low glutamine levels, catalyzes the conversion of the PII proteins and UTP to PII-UMP and PPi, while under higher glutamine levels, GlnD hydrolyzes PII-UMP to PII and UMP (deuridylylation). Thus, controls uridylylation state and activity of the PII proteins, and plays an important role in the regulation of nitrogen assimilation and metabolism.</text>
</comment>
<evidence type="ECO:0000256" key="2">
    <source>
        <dbReference type="ARBA" id="ARBA00022695"/>
    </source>
</evidence>
<dbReference type="GO" id="GO:0008773">
    <property type="term" value="F:[protein-PII] uridylyltransferase activity"/>
    <property type="evidence" value="ECO:0007669"/>
    <property type="project" value="UniProtKB-UniRule"/>
</dbReference>
<dbReference type="KEGG" id="psl:Psta_4135"/>
<organism evidence="10 11">
    <name type="scientific">Pirellula staleyi (strain ATCC 27377 / DSM 6068 / ICPB 4128)</name>
    <name type="common">Pirella staleyi</name>
    <dbReference type="NCBI Taxonomy" id="530564"/>
    <lineage>
        <taxon>Bacteria</taxon>
        <taxon>Pseudomonadati</taxon>
        <taxon>Planctomycetota</taxon>
        <taxon>Planctomycetia</taxon>
        <taxon>Pirellulales</taxon>
        <taxon>Pirellulaceae</taxon>
        <taxon>Pirellula</taxon>
    </lineage>
</organism>
<evidence type="ECO:0000259" key="9">
    <source>
        <dbReference type="PROSITE" id="PS51831"/>
    </source>
</evidence>
<dbReference type="GO" id="GO:0008081">
    <property type="term" value="F:phosphoric diester hydrolase activity"/>
    <property type="evidence" value="ECO:0007669"/>
    <property type="project" value="UniProtKB-UniRule"/>
</dbReference>
<dbReference type="SUPFAM" id="SSF55021">
    <property type="entry name" value="ACT-like"/>
    <property type="match status" value="1"/>
</dbReference>
<accession>D2R352</accession>
<dbReference type="PANTHER" id="PTHR47320:SF1">
    <property type="entry name" value="BIFUNCTIONAL URIDYLYLTRANSFERASE_URIDYLYL-REMOVING ENZYME"/>
    <property type="match status" value="1"/>
</dbReference>
<dbReference type="SUPFAM" id="SSF109604">
    <property type="entry name" value="HD-domain/PDEase-like"/>
    <property type="match status" value="1"/>
</dbReference>
<keyword evidence="4 7" id="KW-0378">Hydrolase</keyword>
<dbReference type="HAMAP" id="MF_00277">
    <property type="entry name" value="PII_uridylyl_transf"/>
    <property type="match status" value="1"/>
</dbReference>
<evidence type="ECO:0000256" key="5">
    <source>
        <dbReference type="ARBA" id="ARBA00022842"/>
    </source>
</evidence>
<dbReference type="eggNOG" id="COG2844">
    <property type="taxonomic scope" value="Bacteria"/>
</dbReference>
<dbReference type="CDD" id="cd00077">
    <property type="entry name" value="HDc"/>
    <property type="match status" value="1"/>
</dbReference>
<dbReference type="Pfam" id="PF24931">
    <property type="entry name" value="ACT_ACR9_3rd"/>
    <property type="match status" value="1"/>
</dbReference>
<dbReference type="Gene3D" id="1.20.120.330">
    <property type="entry name" value="Nucleotidyltransferases domain 2"/>
    <property type="match status" value="1"/>
</dbReference>
<keyword evidence="11" id="KW-1185">Reference proteome</keyword>
<evidence type="ECO:0000256" key="3">
    <source>
        <dbReference type="ARBA" id="ARBA00022737"/>
    </source>
</evidence>
<feature type="domain" description="HD" evidence="9">
    <location>
        <begin position="460"/>
        <end position="577"/>
    </location>
</feature>
<dbReference type="EC" id="2.7.7.59" evidence="7"/>
<evidence type="ECO:0000259" key="8">
    <source>
        <dbReference type="PROSITE" id="PS51671"/>
    </source>
</evidence>
<dbReference type="SMART" id="SM00471">
    <property type="entry name" value="HDc"/>
    <property type="match status" value="1"/>
</dbReference>
<dbReference type="InterPro" id="IPR045865">
    <property type="entry name" value="ACT-like_dom_sf"/>
</dbReference>
<comment type="catalytic activity">
    <reaction evidence="7">
        <text>[protein-PII]-L-tyrosine + UTP = [protein-PII]-uridylyl-L-tyrosine + diphosphate</text>
        <dbReference type="Rhea" id="RHEA:13673"/>
        <dbReference type="Rhea" id="RHEA-COMP:12147"/>
        <dbReference type="Rhea" id="RHEA-COMP:12148"/>
        <dbReference type="ChEBI" id="CHEBI:33019"/>
        <dbReference type="ChEBI" id="CHEBI:46398"/>
        <dbReference type="ChEBI" id="CHEBI:46858"/>
        <dbReference type="ChEBI" id="CHEBI:90602"/>
        <dbReference type="EC" id="2.7.7.59"/>
    </reaction>
</comment>
<evidence type="ECO:0000256" key="1">
    <source>
        <dbReference type="ARBA" id="ARBA00022679"/>
    </source>
</evidence>
<comment type="domain">
    <text evidence="7">Has four distinct domains: an N-terminal nucleotidyltransferase (NT) domain responsible for UTase activity, a central HD domain that encodes UR activity, and two C-terminal ACT domains that seem to have a role in glutamine sensing.</text>
</comment>
<dbReference type="SUPFAM" id="SSF81593">
    <property type="entry name" value="Nucleotidyltransferase substrate binding subunit/domain"/>
    <property type="match status" value="1"/>
</dbReference>
<comment type="activity regulation">
    <text evidence="7">Uridylyltransferase (UTase) activity is inhibited by glutamine, while glutamine activates uridylyl-removing (UR) activity.</text>
</comment>
<dbReference type="EC" id="3.1.4.-" evidence="7"/>
<keyword evidence="5 7" id="KW-0460">Magnesium</keyword>
<dbReference type="Proteomes" id="UP000001887">
    <property type="component" value="Chromosome"/>
</dbReference>
<dbReference type="PROSITE" id="PS51831">
    <property type="entry name" value="HD"/>
    <property type="match status" value="1"/>
</dbReference>